<evidence type="ECO:0000256" key="1">
    <source>
        <dbReference type="SAM" id="SignalP"/>
    </source>
</evidence>
<evidence type="ECO:0000313" key="3">
    <source>
        <dbReference type="Proteomes" id="UP000217199"/>
    </source>
</evidence>
<gene>
    <name evidence="2" type="ORF">PNOK_0000500</name>
</gene>
<sequence>MITFVLALISTLSTSIVAQDSAEVVCTGIYELSSWSNVELIKRGDRPFTTSRYIRCLYRPSTSSFRPYVDLSNS</sequence>
<dbReference type="EMBL" id="NBII01000001">
    <property type="protein sequence ID" value="PAV22938.1"/>
    <property type="molecule type" value="Genomic_DNA"/>
</dbReference>
<feature type="chain" id="PRO_5013723014" evidence="1">
    <location>
        <begin position="19"/>
        <end position="74"/>
    </location>
</feature>
<dbReference type="AlphaFoldDB" id="A0A286UTP3"/>
<feature type="signal peptide" evidence="1">
    <location>
        <begin position="1"/>
        <end position="18"/>
    </location>
</feature>
<dbReference type="InParanoid" id="A0A286UTP3"/>
<protein>
    <submittedName>
        <fullName evidence="2">Uncharacterized protein</fullName>
    </submittedName>
</protein>
<proteinExistence type="predicted"/>
<reference evidence="2 3" key="1">
    <citation type="journal article" date="2017" name="Mol. Ecol.">
        <title>Comparative and population genomic landscape of Phellinus noxius: A hypervariable fungus causing root rot in trees.</title>
        <authorList>
            <person name="Chung C.L."/>
            <person name="Lee T.J."/>
            <person name="Akiba M."/>
            <person name="Lee H.H."/>
            <person name="Kuo T.H."/>
            <person name="Liu D."/>
            <person name="Ke H.M."/>
            <person name="Yokoi T."/>
            <person name="Roa M.B."/>
            <person name="Lu M.J."/>
            <person name="Chang Y.Y."/>
            <person name="Ann P.J."/>
            <person name="Tsai J.N."/>
            <person name="Chen C.Y."/>
            <person name="Tzean S.S."/>
            <person name="Ota Y."/>
            <person name="Hattori T."/>
            <person name="Sahashi N."/>
            <person name="Liou R.F."/>
            <person name="Kikuchi T."/>
            <person name="Tsai I.J."/>
        </authorList>
    </citation>
    <scope>NUCLEOTIDE SEQUENCE [LARGE SCALE GENOMIC DNA]</scope>
    <source>
        <strain evidence="2 3">FFPRI411160</strain>
    </source>
</reference>
<dbReference type="Proteomes" id="UP000217199">
    <property type="component" value="Unassembled WGS sequence"/>
</dbReference>
<organism evidence="2 3">
    <name type="scientific">Pyrrhoderma noxium</name>
    <dbReference type="NCBI Taxonomy" id="2282107"/>
    <lineage>
        <taxon>Eukaryota</taxon>
        <taxon>Fungi</taxon>
        <taxon>Dikarya</taxon>
        <taxon>Basidiomycota</taxon>
        <taxon>Agaricomycotina</taxon>
        <taxon>Agaricomycetes</taxon>
        <taxon>Hymenochaetales</taxon>
        <taxon>Hymenochaetaceae</taxon>
        <taxon>Pyrrhoderma</taxon>
    </lineage>
</organism>
<keyword evidence="3" id="KW-1185">Reference proteome</keyword>
<name>A0A286UTP3_9AGAM</name>
<comment type="caution">
    <text evidence="2">The sequence shown here is derived from an EMBL/GenBank/DDBJ whole genome shotgun (WGS) entry which is preliminary data.</text>
</comment>
<accession>A0A286UTP3</accession>
<evidence type="ECO:0000313" key="2">
    <source>
        <dbReference type="EMBL" id="PAV22938.1"/>
    </source>
</evidence>
<keyword evidence="1" id="KW-0732">Signal</keyword>